<reference evidence="1 2" key="1">
    <citation type="journal article" date="2021" name="bioRxiv">
        <title>Chromosome-scale and haplotype-resolved genome assembly of a tetraploid potato cultivar.</title>
        <authorList>
            <person name="Sun H."/>
            <person name="Jiao W.-B."/>
            <person name="Krause K."/>
            <person name="Campoy J.A."/>
            <person name="Goel M."/>
            <person name="Folz-Donahue K."/>
            <person name="Kukat C."/>
            <person name="Huettel B."/>
            <person name="Schneeberger K."/>
        </authorList>
    </citation>
    <scope>NUCLEOTIDE SEQUENCE [LARGE SCALE GENOMIC DNA]</scope>
    <source>
        <strain evidence="1">SolTubOtavaFocal</strain>
        <tissue evidence="1">Leaves</tissue>
    </source>
</reference>
<keyword evidence="2" id="KW-1185">Reference proteome</keyword>
<protein>
    <recommendedName>
        <fullName evidence="3">Reverse transcriptase</fullName>
    </recommendedName>
</protein>
<evidence type="ECO:0008006" key="3">
    <source>
        <dbReference type="Google" id="ProtNLM"/>
    </source>
</evidence>
<evidence type="ECO:0000313" key="2">
    <source>
        <dbReference type="Proteomes" id="UP000826656"/>
    </source>
</evidence>
<sequence length="231" mass="27180">MWTSHPDLIKIITDSWTSQSNILDAIPTFQKNVSKWNQVTFGNIFHKKRNLIKRIEGIQNSPKYAYNSFLRNLENELVQEYNYILRVEEEFWKLKSRVNWLNEGDANTRFFHTTTLNRRRRNKILGLQTTEGELIYNQGQIEIITQDFFKELFSSNKLFSKLTNPELEASDNHVDLTYLDVIPTKEEVKKTVDSFQPFKAPGPDGLHPFFYQKYWEVVGNSVTALCQEAFT</sequence>
<proteinExistence type="predicted"/>
<evidence type="ECO:0000313" key="1">
    <source>
        <dbReference type="EMBL" id="KAH0772929.1"/>
    </source>
</evidence>
<accession>A0ABQ7VWV3</accession>
<gene>
    <name evidence="1" type="ORF">KY290_010066</name>
</gene>
<comment type="caution">
    <text evidence="1">The sequence shown here is derived from an EMBL/GenBank/DDBJ whole genome shotgun (WGS) entry which is preliminary data.</text>
</comment>
<dbReference type="EMBL" id="JAIVGD010000005">
    <property type="protein sequence ID" value="KAH0772929.1"/>
    <property type="molecule type" value="Genomic_DNA"/>
</dbReference>
<name>A0ABQ7VWV3_SOLTU</name>
<dbReference type="Proteomes" id="UP000826656">
    <property type="component" value="Unassembled WGS sequence"/>
</dbReference>
<organism evidence="1 2">
    <name type="scientific">Solanum tuberosum</name>
    <name type="common">Potato</name>
    <dbReference type="NCBI Taxonomy" id="4113"/>
    <lineage>
        <taxon>Eukaryota</taxon>
        <taxon>Viridiplantae</taxon>
        <taxon>Streptophyta</taxon>
        <taxon>Embryophyta</taxon>
        <taxon>Tracheophyta</taxon>
        <taxon>Spermatophyta</taxon>
        <taxon>Magnoliopsida</taxon>
        <taxon>eudicotyledons</taxon>
        <taxon>Gunneridae</taxon>
        <taxon>Pentapetalae</taxon>
        <taxon>asterids</taxon>
        <taxon>lamiids</taxon>
        <taxon>Solanales</taxon>
        <taxon>Solanaceae</taxon>
        <taxon>Solanoideae</taxon>
        <taxon>Solaneae</taxon>
        <taxon>Solanum</taxon>
    </lineage>
</organism>